<evidence type="ECO:0000256" key="3">
    <source>
        <dbReference type="PROSITE-ProRule" id="PRU00284"/>
    </source>
</evidence>
<gene>
    <name evidence="5" type="ORF">ACFOOQ_09620</name>
</gene>
<comment type="caution">
    <text evidence="5">The sequence shown here is derived from an EMBL/GenBank/DDBJ whole genome shotgun (WGS) entry which is preliminary data.</text>
</comment>
<dbReference type="EMBL" id="JBHRYJ010000001">
    <property type="protein sequence ID" value="MFC3675800.1"/>
    <property type="molecule type" value="Genomic_DNA"/>
</dbReference>
<keyword evidence="6" id="KW-1185">Reference proteome</keyword>
<dbReference type="SUPFAM" id="SSF58104">
    <property type="entry name" value="Methyl-accepting chemotaxis protein (MCP) signaling domain"/>
    <property type="match status" value="1"/>
</dbReference>
<name>A0ABV7VE52_9PROT</name>
<reference evidence="6" key="1">
    <citation type="journal article" date="2019" name="Int. J. Syst. Evol. Microbiol.">
        <title>The Global Catalogue of Microorganisms (GCM) 10K type strain sequencing project: providing services to taxonomists for standard genome sequencing and annotation.</title>
        <authorList>
            <consortium name="The Broad Institute Genomics Platform"/>
            <consortium name="The Broad Institute Genome Sequencing Center for Infectious Disease"/>
            <person name="Wu L."/>
            <person name="Ma J."/>
        </authorList>
    </citation>
    <scope>NUCLEOTIDE SEQUENCE [LARGE SCALE GENOMIC DNA]</scope>
    <source>
        <strain evidence="6">KCTC 42182</strain>
    </source>
</reference>
<dbReference type="CDD" id="cd11386">
    <property type="entry name" value="MCP_signal"/>
    <property type="match status" value="1"/>
</dbReference>
<feature type="domain" description="Methyl-accepting transducer" evidence="4">
    <location>
        <begin position="207"/>
        <end position="436"/>
    </location>
</feature>
<dbReference type="PANTHER" id="PTHR43531">
    <property type="entry name" value="PROTEIN ICFG"/>
    <property type="match status" value="1"/>
</dbReference>
<dbReference type="Gene3D" id="1.10.287.950">
    <property type="entry name" value="Methyl-accepting chemotaxis protein"/>
    <property type="match status" value="1"/>
</dbReference>
<organism evidence="5 6">
    <name type="scientific">Ferrovibrio xuzhouensis</name>
    <dbReference type="NCBI Taxonomy" id="1576914"/>
    <lineage>
        <taxon>Bacteria</taxon>
        <taxon>Pseudomonadati</taxon>
        <taxon>Pseudomonadota</taxon>
        <taxon>Alphaproteobacteria</taxon>
        <taxon>Rhodospirillales</taxon>
        <taxon>Rhodospirillaceae</taxon>
        <taxon>Ferrovibrio</taxon>
    </lineage>
</organism>
<dbReference type="SMART" id="SM00283">
    <property type="entry name" value="MA"/>
    <property type="match status" value="1"/>
</dbReference>
<dbReference type="Gene3D" id="1.20.120.1530">
    <property type="match status" value="1"/>
</dbReference>
<sequence length="451" mass="46766">MFGASQYRRALDEIDAVCARVARGDLSGRILHLRQYGTLAPTLARFNRMLDLTDAYIRESGASLAFAADGKYYRPFLPTGMVGHFRQGAVTINRAREAMKAGAEESARLEGEVSGLVGAAARGDMSGRLPLDGRSGFMRQLAEGINALVARTHEACSGVAGVIAGLARGDLGHTVEGHYEGIFAAVQGDVNRTIGTLRDVAARLGDSAAAVQTAAAEISEGSRNLATRTESQASTLEQTAAAMHQITATVKQNADNAQAASQLAVAARDTADRGGSVVADAVTAVTQIEESARRIADIVGLIDEIAFQTNLLALNASVEAARAGEAGKGFAVVAQEVRALAQRSANASKDIKALITESNAQVKTGAALVNRTGDSLGEIVAAVKKVVDIVAEIATASGEQAHGLDEVNTAVASLDEMTQRNGALVEETSAAARALADQAGQLGGIVGFFRR</sequence>
<dbReference type="PROSITE" id="PS50111">
    <property type="entry name" value="CHEMOTAXIS_TRANSDUC_2"/>
    <property type="match status" value="1"/>
</dbReference>
<proteinExistence type="inferred from homology"/>
<protein>
    <submittedName>
        <fullName evidence="5">Methyl-accepting chemotaxis protein</fullName>
    </submittedName>
</protein>
<dbReference type="Pfam" id="PF00015">
    <property type="entry name" value="MCPsignal"/>
    <property type="match status" value="1"/>
</dbReference>
<accession>A0ABV7VE52</accession>
<dbReference type="Proteomes" id="UP001595711">
    <property type="component" value="Unassembled WGS sequence"/>
</dbReference>
<dbReference type="RefSeq" id="WP_379725053.1">
    <property type="nucleotide sequence ID" value="NZ_JBHRYJ010000001.1"/>
</dbReference>
<evidence type="ECO:0000313" key="5">
    <source>
        <dbReference type="EMBL" id="MFC3675800.1"/>
    </source>
</evidence>
<dbReference type="InterPro" id="IPR051310">
    <property type="entry name" value="MCP_chemotaxis"/>
</dbReference>
<keyword evidence="3" id="KW-0807">Transducer</keyword>
<evidence type="ECO:0000256" key="1">
    <source>
        <dbReference type="ARBA" id="ARBA00022481"/>
    </source>
</evidence>
<keyword evidence="1" id="KW-0488">Methylation</keyword>
<dbReference type="InterPro" id="IPR003660">
    <property type="entry name" value="HAMP_dom"/>
</dbReference>
<dbReference type="PANTHER" id="PTHR43531:SF14">
    <property type="entry name" value="METHYL-ACCEPTING CHEMOTAXIS PROTEIN I-RELATED"/>
    <property type="match status" value="1"/>
</dbReference>
<evidence type="ECO:0000256" key="2">
    <source>
        <dbReference type="ARBA" id="ARBA00029447"/>
    </source>
</evidence>
<dbReference type="InterPro" id="IPR004089">
    <property type="entry name" value="MCPsignal_dom"/>
</dbReference>
<evidence type="ECO:0000259" key="4">
    <source>
        <dbReference type="PROSITE" id="PS50111"/>
    </source>
</evidence>
<evidence type="ECO:0000313" key="6">
    <source>
        <dbReference type="Proteomes" id="UP001595711"/>
    </source>
</evidence>
<dbReference type="Pfam" id="PF18947">
    <property type="entry name" value="HAMP_2"/>
    <property type="match status" value="1"/>
</dbReference>
<comment type="similarity">
    <text evidence="2">Belongs to the methyl-accepting chemotaxis (MCP) protein family.</text>
</comment>